<dbReference type="PANTHER" id="PTHR47171">
    <property type="entry name" value="FARA-RELATED"/>
    <property type="match status" value="1"/>
</dbReference>
<dbReference type="PANTHER" id="PTHR47171:SF1">
    <property type="entry name" value="ZN(II)2CYS6 TRANSCRIPTION FACTOR (EUROFUNG)"/>
    <property type="match status" value="1"/>
</dbReference>
<keyword evidence="4" id="KW-0804">Transcription</keyword>
<evidence type="ECO:0000313" key="7">
    <source>
        <dbReference type="EMBL" id="KAF9885851.1"/>
    </source>
</evidence>
<dbReference type="Proteomes" id="UP001194746">
    <property type="component" value="Unassembled WGS sequence"/>
</dbReference>
<evidence type="ECO:0000313" key="8">
    <source>
        <dbReference type="Proteomes" id="UP001194746"/>
    </source>
</evidence>
<reference evidence="7" key="1">
    <citation type="journal article" date="2019" name="Beilstein J. Org. Chem.">
        <title>Nanangenines: drimane sesquiterpenoids as the dominant metabolite cohort of a novel Australian fungus, Aspergillus nanangensis.</title>
        <authorList>
            <person name="Lacey H.J."/>
            <person name="Gilchrist C.L.M."/>
            <person name="Crombie A."/>
            <person name="Kalaitzis J.A."/>
            <person name="Vuong D."/>
            <person name="Rutledge P.J."/>
            <person name="Turner P."/>
            <person name="Pitt J.I."/>
            <person name="Lacey E."/>
            <person name="Chooi Y.H."/>
            <person name="Piggott A.M."/>
        </authorList>
    </citation>
    <scope>NUCLEOTIDE SEQUENCE</scope>
    <source>
        <strain evidence="7">MST-FP2251</strain>
    </source>
</reference>
<keyword evidence="3" id="KW-0238">DNA-binding</keyword>
<dbReference type="Pfam" id="PF04082">
    <property type="entry name" value="Fungal_trans"/>
    <property type="match status" value="1"/>
</dbReference>
<sequence>MFEEFLGQHSEERMKSELVLFAEPSPLTFALQLRREQGPSLHDTSQCISNSGKLAVIQEGIHPDHRARHEIECLKAQRAFAHPGKKILDDMIDVFLQRFYPLYSIVDPTELRKTHEEGKIPWILLQSICFIAVTFSHLDLIYKAGFSSRSQARKLYYDRAKALFDFNYEKSKITLVRVAILLSFNGPQMDCYWNPCSWIEIGVTVAVSLGLHRNTANVKRHPNDLGLLKRLWWTLAVRDAHCSALLGRTFRINMTQCDVDMLTPGDFLDMHEEALPCPNRGCEAAFRYQIQVAKLSCILRKILYFRFGPITETFSIDDIHQQLAAWKSNLPITLTAPLHGRFIPSVWAVQLEILFHYHTMLLHMDQPCPSGLSPPPHGIASSLNSTAIAESSALSVSSSAIKLVTQTSICAIPHEVFPGFFVAGITLYRQAQKAGDFNLAKMVRANFDNCQMIINEAQNSWDPGKWGMKIFGFLLYATDKVDNVEEIQGHTREAGSKDDQTGLDPAIPPQLQELPPLEDFTWANIEDFNENSIIDSMGEYMLLPNFFPPPFGN</sequence>
<keyword evidence="1" id="KW-0862">Zinc</keyword>
<evidence type="ECO:0000256" key="5">
    <source>
        <dbReference type="ARBA" id="ARBA00023242"/>
    </source>
</evidence>
<keyword evidence="5" id="KW-0539">Nucleus</keyword>
<dbReference type="GO" id="GO:0006351">
    <property type="term" value="P:DNA-templated transcription"/>
    <property type="evidence" value="ECO:0007669"/>
    <property type="project" value="InterPro"/>
</dbReference>
<accession>A0AAD4GQT9</accession>
<comment type="caution">
    <text evidence="7">The sequence shown here is derived from an EMBL/GenBank/DDBJ whole genome shotgun (WGS) entry which is preliminary data.</text>
</comment>
<name>A0AAD4GQT9_ASPNN</name>
<keyword evidence="8" id="KW-1185">Reference proteome</keyword>
<dbReference type="CDD" id="cd12148">
    <property type="entry name" value="fungal_TF_MHR"/>
    <property type="match status" value="1"/>
</dbReference>
<evidence type="ECO:0000256" key="2">
    <source>
        <dbReference type="ARBA" id="ARBA00023015"/>
    </source>
</evidence>
<dbReference type="GO" id="GO:0008270">
    <property type="term" value="F:zinc ion binding"/>
    <property type="evidence" value="ECO:0007669"/>
    <property type="project" value="InterPro"/>
</dbReference>
<dbReference type="InterPro" id="IPR007219">
    <property type="entry name" value="XnlR_reg_dom"/>
</dbReference>
<feature type="domain" description="Xylanolytic transcriptional activator regulatory" evidence="6">
    <location>
        <begin position="197"/>
        <end position="268"/>
    </location>
</feature>
<organism evidence="7 8">
    <name type="scientific">Aspergillus nanangensis</name>
    <dbReference type="NCBI Taxonomy" id="2582783"/>
    <lineage>
        <taxon>Eukaryota</taxon>
        <taxon>Fungi</taxon>
        <taxon>Dikarya</taxon>
        <taxon>Ascomycota</taxon>
        <taxon>Pezizomycotina</taxon>
        <taxon>Eurotiomycetes</taxon>
        <taxon>Eurotiomycetidae</taxon>
        <taxon>Eurotiales</taxon>
        <taxon>Aspergillaceae</taxon>
        <taxon>Aspergillus</taxon>
        <taxon>Aspergillus subgen. Circumdati</taxon>
    </lineage>
</organism>
<dbReference type="EMBL" id="VCAU01000088">
    <property type="protein sequence ID" value="KAF9885851.1"/>
    <property type="molecule type" value="Genomic_DNA"/>
</dbReference>
<evidence type="ECO:0000256" key="4">
    <source>
        <dbReference type="ARBA" id="ARBA00023163"/>
    </source>
</evidence>
<dbReference type="SMART" id="SM00906">
    <property type="entry name" value="Fungal_trans"/>
    <property type="match status" value="1"/>
</dbReference>
<protein>
    <recommendedName>
        <fullName evidence="6">Xylanolytic transcriptional activator regulatory domain-containing protein</fullName>
    </recommendedName>
</protein>
<reference evidence="7" key="2">
    <citation type="submission" date="2020-02" db="EMBL/GenBank/DDBJ databases">
        <authorList>
            <person name="Gilchrist C.L.M."/>
            <person name="Chooi Y.-H."/>
        </authorList>
    </citation>
    <scope>NUCLEOTIDE SEQUENCE</scope>
    <source>
        <strain evidence="7">MST-FP2251</strain>
    </source>
</reference>
<dbReference type="InterPro" id="IPR052073">
    <property type="entry name" value="Amide_Lactam_Regulators"/>
</dbReference>
<evidence type="ECO:0000256" key="1">
    <source>
        <dbReference type="ARBA" id="ARBA00022833"/>
    </source>
</evidence>
<dbReference type="GO" id="GO:0003677">
    <property type="term" value="F:DNA binding"/>
    <property type="evidence" value="ECO:0007669"/>
    <property type="project" value="UniProtKB-KW"/>
</dbReference>
<gene>
    <name evidence="7" type="ORF">FE257_012323</name>
</gene>
<keyword evidence="2" id="KW-0805">Transcription regulation</keyword>
<evidence type="ECO:0000259" key="6">
    <source>
        <dbReference type="SMART" id="SM00906"/>
    </source>
</evidence>
<proteinExistence type="predicted"/>
<dbReference type="AlphaFoldDB" id="A0AAD4GQT9"/>
<evidence type="ECO:0000256" key="3">
    <source>
        <dbReference type="ARBA" id="ARBA00023125"/>
    </source>
</evidence>